<evidence type="ECO:0000313" key="5">
    <source>
        <dbReference type="Proteomes" id="UP000234474"/>
    </source>
</evidence>
<sequence length="190" mass="20985">MPGTCEVCVSEASKYKCPTCGLLSCSLACTQSHKIYCAPKPQAPEPTSATDATQTTANVTGEPEVNESSNAQANRNTYSVEALASSPQIKDLLAQSPQLRDCLRDIYKITLEEEWIEQGPAGRSRPYHRGRGGYRNRGSWTREKGFNRGLGKVRKLRERCEEGLETGKHAEAFMKFMALINGENHHQPPA</sequence>
<dbReference type="GeneID" id="36529630"/>
<keyword evidence="1" id="KW-0479">Metal-binding</keyword>
<dbReference type="Gene3D" id="3.30.60.190">
    <property type="match status" value="1"/>
</dbReference>
<name>A0A2I1CAZ8_ASPN1</name>
<dbReference type="Pfam" id="PF04438">
    <property type="entry name" value="zf-HIT"/>
    <property type="match status" value="1"/>
</dbReference>
<dbReference type="OMA" id="EAWNHDI"/>
<dbReference type="CDD" id="cd23023">
    <property type="entry name" value="zf-HIT_BCD1"/>
    <property type="match status" value="1"/>
</dbReference>
<dbReference type="InterPro" id="IPR007529">
    <property type="entry name" value="Znf_HIT"/>
</dbReference>
<dbReference type="FunFam" id="3.30.60.190:FF:000005">
    <property type="entry name" value="Putative HIT finger domain protein"/>
    <property type="match status" value="1"/>
</dbReference>
<evidence type="ECO:0000256" key="2">
    <source>
        <dbReference type="SAM" id="MobiDB-lite"/>
    </source>
</evidence>
<dbReference type="Proteomes" id="UP000234474">
    <property type="component" value="Unassembled WGS sequence"/>
</dbReference>
<dbReference type="AlphaFoldDB" id="A0A2I1CAZ8"/>
<dbReference type="STRING" id="1392255.A0A2I1CAZ8"/>
<dbReference type="SUPFAM" id="SSF144232">
    <property type="entry name" value="HIT/MYND zinc finger-like"/>
    <property type="match status" value="1"/>
</dbReference>
<dbReference type="GO" id="GO:0008270">
    <property type="term" value="F:zinc ion binding"/>
    <property type="evidence" value="ECO:0007669"/>
    <property type="project" value="UniProtKB-UniRule"/>
</dbReference>
<dbReference type="PROSITE" id="PS51083">
    <property type="entry name" value="ZF_HIT"/>
    <property type="match status" value="1"/>
</dbReference>
<keyword evidence="1" id="KW-0862">Zinc</keyword>
<accession>A0A2I1CAZ8</accession>
<protein>
    <submittedName>
        <fullName evidence="4">Putative HIT finger domain protein</fullName>
    </submittedName>
</protein>
<dbReference type="VEuPathDB" id="FungiDB:P174DRAFT_369999"/>
<dbReference type="OrthoDB" id="18412at2759"/>
<comment type="caution">
    <text evidence="4">The sequence shown here is derived from an EMBL/GenBank/DDBJ whole genome shotgun (WGS) entry which is preliminary data.</text>
</comment>
<gene>
    <name evidence="4" type="ORF">P174DRAFT_369999</name>
</gene>
<reference evidence="5" key="1">
    <citation type="journal article" date="2018" name="Proc. Natl. Acad. Sci. U.S.A.">
        <title>Linking secondary metabolites to gene clusters through genome sequencing of six diverse Aspergillus species.</title>
        <authorList>
            <person name="Kaerboelling I."/>
            <person name="Vesth T.C."/>
            <person name="Frisvad J.C."/>
            <person name="Nybo J.L."/>
            <person name="Theobald S."/>
            <person name="Kuo A."/>
            <person name="Bowyer P."/>
            <person name="Matsuda Y."/>
            <person name="Mondo S."/>
            <person name="Lyhne E.K."/>
            <person name="Kogle M.E."/>
            <person name="Clum A."/>
            <person name="Lipzen A."/>
            <person name="Salamov A."/>
            <person name="Ngan C.Y."/>
            <person name="Daum C."/>
            <person name="Chiniquy J."/>
            <person name="Barry K."/>
            <person name="LaButti K."/>
            <person name="Haridas S."/>
            <person name="Simmons B.A."/>
            <person name="Magnuson J.K."/>
            <person name="Mortensen U.H."/>
            <person name="Larsen T.O."/>
            <person name="Grigoriev I.V."/>
            <person name="Baker S.E."/>
            <person name="Andersen M.R."/>
        </authorList>
    </citation>
    <scope>NUCLEOTIDE SEQUENCE [LARGE SCALE GENOMIC DNA]</scope>
    <source>
        <strain evidence="5">IBT 16806</strain>
    </source>
</reference>
<evidence type="ECO:0000313" key="4">
    <source>
        <dbReference type="EMBL" id="PKX94809.1"/>
    </source>
</evidence>
<keyword evidence="5" id="KW-1185">Reference proteome</keyword>
<proteinExistence type="predicted"/>
<evidence type="ECO:0000259" key="3">
    <source>
        <dbReference type="PROSITE" id="PS51083"/>
    </source>
</evidence>
<dbReference type="EMBL" id="MSZS01000004">
    <property type="protein sequence ID" value="PKX94809.1"/>
    <property type="molecule type" value="Genomic_DNA"/>
</dbReference>
<feature type="compositionally biased region" description="Polar residues" evidence="2">
    <location>
        <begin position="45"/>
        <end position="59"/>
    </location>
</feature>
<dbReference type="RefSeq" id="XP_024683404.1">
    <property type="nucleotide sequence ID" value="XM_024822304.1"/>
</dbReference>
<feature type="domain" description="HIT-type" evidence="3">
    <location>
        <begin position="5"/>
        <end position="37"/>
    </location>
</feature>
<evidence type="ECO:0000256" key="1">
    <source>
        <dbReference type="PROSITE-ProRule" id="PRU00453"/>
    </source>
</evidence>
<organism evidence="4 5">
    <name type="scientific">Aspergillus novofumigatus (strain IBT 16806)</name>
    <dbReference type="NCBI Taxonomy" id="1392255"/>
    <lineage>
        <taxon>Eukaryota</taxon>
        <taxon>Fungi</taxon>
        <taxon>Dikarya</taxon>
        <taxon>Ascomycota</taxon>
        <taxon>Pezizomycotina</taxon>
        <taxon>Eurotiomycetes</taxon>
        <taxon>Eurotiomycetidae</taxon>
        <taxon>Eurotiales</taxon>
        <taxon>Aspergillaceae</taxon>
        <taxon>Aspergillus</taxon>
        <taxon>Aspergillus subgen. Fumigati</taxon>
    </lineage>
</organism>
<feature type="region of interest" description="Disordered" evidence="2">
    <location>
        <begin position="40"/>
        <end position="73"/>
    </location>
</feature>
<keyword evidence="1" id="KW-0863">Zinc-finger</keyword>